<sequence length="96" mass="11389">MSDFLKHKAKFLSDYQASLIIKAIKGSDFTRDEDRNFYNTRKEGEEYEAWLSIERLGLATKKEFKEDYYVFKLSAEGVKIAEYLDQARWESDDIPF</sequence>
<dbReference type="EMBL" id="JACHHR010000003">
    <property type="protein sequence ID" value="MBB5212554.1"/>
    <property type="molecule type" value="Genomic_DNA"/>
</dbReference>
<dbReference type="EMBL" id="CP047491">
    <property type="protein sequence ID" value="QHQ40173.1"/>
    <property type="molecule type" value="Genomic_DNA"/>
</dbReference>
<reference evidence="2 3" key="1">
    <citation type="submission" date="2020-01" db="EMBL/GenBank/DDBJ databases">
        <title>The possibility of degradation of plastic by Microbulbifer hydrolyticus IRE-31.</title>
        <authorList>
            <person name="Liu L."/>
        </authorList>
    </citation>
    <scope>NUCLEOTIDE SEQUENCE [LARGE SCALE GENOMIC DNA]</scope>
    <source>
        <strain evidence="2 3">IRE-31</strain>
    </source>
</reference>
<dbReference type="RefSeq" id="WP_161859471.1">
    <property type="nucleotide sequence ID" value="NZ_CP047491.1"/>
</dbReference>
<name>A0A6P1TET8_9GAMM</name>
<evidence type="ECO:0000313" key="1">
    <source>
        <dbReference type="EMBL" id="MBB5212554.1"/>
    </source>
</evidence>
<evidence type="ECO:0000313" key="3">
    <source>
        <dbReference type="Proteomes" id="UP000464675"/>
    </source>
</evidence>
<evidence type="ECO:0000313" key="4">
    <source>
        <dbReference type="Proteomes" id="UP000563601"/>
    </source>
</evidence>
<evidence type="ECO:0000313" key="2">
    <source>
        <dbReference type="EMBL" id="QHQ40173.1"/>
    </source>
</evidence>
<protein>
    <submittedName>
        <fullName evidence="1">Uncharacterized protein</fullName>
    </submittedName>
</protein>
<organism evidence="1 4">
    <name type="scientific">Microbulbifer hydrolyticus</name>
    <dbReference type="NCBI Taxonomy" id="48074"/>
    <lineage>
        <taxon>Bacteria</taxon>
        <taxon>Pseudomonadati</taxon>
        <taxon>Pseudomonadota</taxon>
        <taxon>Gammaproteobacteria</taxon>
        <taxon>Cellvibrionales</taxon>
        <taxon>Microbulbiferaceae</taxon>
        <taxon>Microbulbifer</taxon>
    </lineage>
</organism>
<accession>A0A6P1TET8</accession>
<reference evidence="1 4" key="2">
    <citation type="submission" date="2020-08" db="EMBL/GenBank/DDBJ databases">
        <title>Genomic Encyclopedia of Type Strains, Phase IV (KMG-IV): sequencing the most valuable type-strain genomes for metagenomic binning, comparative biology and taxonomic classification.</title>
        <authorList>
            <person name="Goeker M."/>
        </authorList>
    </citation>
    <scope>NUCLEOTIDE SEQUENCE [LARGE SCALE GENOMIC DNA]</scope>
    <source>
        <strain evidence="1 4">DSM 11525</strain>
    </source>
</reference>
<dbReference type="Proteomes" id="UP000464675">
    <property type="component" value="Chromosome"/>
</dbReference>
<gene>
    <name evidence="2" type="ORF">GTQ55_15085</name>
    <name evidence="1" type="ORF">HNQ53_002779</name>
</gene>
<dbReference type="Proteomes" id="UP000563601">
    <property type="component" value="Unassembled WGS sequence"/>
</dbReference>
<proteinExistence type="predicted"/>
<dbReference type="AlphaFoldDB" id="A0A6P1TET8"/>
<keyword evidence="3" id="KW-1185">Reference proteome</keyword>